<keyword evidence="1" id="KW-0493">Microtubule</keyword>
<comment type="caution">
    <text evidence="11">The sequence shown here is derived from an EMBL/GenBank/DDBJ whole genome shotgun (WGS) entry which is preliminary data.</text>
</comment>
<dbReference type="GO" id="GO:0003777">
    <property type="term" value="F:microtubule motor activity"/>
    <property type="evidence" value="ECO:0007669"/>
    <property type="project" value="InterPro"/>
</dbReference>
<keyword evidence="12" id="KW-1185">Reference proteome</keyword>
<feature type="domain" description="Kinesin motor" evidence="10">
    <location>
        <begin position="34"/>
        <end position="386"/>
    </location>
</feature>
<dbReference type="SUPFAM" id="SSF52540">
    <property type="entry name" value="P-loop containing nucleoside triphosphate hydrolases"/>
    <property type="match status" value="1"/>
</dbReference>
<feature type="binding site" evidence="7">
    <location>
        <begin position="113"/>
        <end position="120"/>
    </location>
    <ligand>
        <name>ATP</name>
        <dbReference type="ChEBI" id="CHEBI:30616"/>
    </ligand>
</feature>
<name>A0AAV0V0L8_HYABA</name>
<reference evidence="11" key="1">
    <citation type="submission" date="2022-12" db="EMBL/GenBank/DDBJ databases">
        <authorList>
            <person name="Webb A."/>
        </authorList>
    </citation>
    <scope>NUCLEOTIDE SEQUENCE</scope>
    <source>
        <strain evidence="11">Hp1</strain>
    </source>
</reference>
<dbReference type="PROSITE" id="PS50067">
    <property type="entry name" value="KINESIN_MOTOR_2"/>
    <property type="match status" value="1"/>
</dbReference>
<feature type="region of interest" description="Disordered" evidence="9">
    <location>
        <begin position="541"/>
        <end position="586"/>
    </location>
</feature>
<dbReference type="PRINTS" id="PR00380">
    <property type="entry name" value="KINESINHEAVY"/>
</dbReference>
<dbReference type="CDD" id="cd00106">
    <property type="entry name" value="KISc"/>
    <property type="match status" value="1"/>
</dbReference>
<protein>
    <recommendedName>
        <fullName evidence="10">Kinesin motor domain-containing protein</fullName>
    </recommendedName>
</protein>
<dbReference type="AlphaFoldDB" id="A0AAV0V0L8"/>
<dbReference type="PANTHER" id="PTHR37739">
    <property type="entry name" value="KINESIN-LIKE PROTEIN KIN-12D"/>
    <property type="match status" value="1"/>
</dbReference>
<organism evidence="11 12">
    <name type="scientific">Hyaloperonospora brassicae</name>
    <name type="common">Brassica downy mildew</name>
    <name type="synonym">Peronospora brassicae</name>
    <dbReference type="NCBI Taxonomy" id="162125"/>
    <lineage>
        <taxon>Eukaryota</taxon>
        <taxon>Sar</taxon>
        <taxon>Stramenopiles</taxon>
        <taxon>Oomycota</taxon>
        <taxon>Peronosporomycetes</taxon>
        <taxon>Peronosporales</taxon>
        <taxon>Peronosporaceae</taxon>
        <taxon>Hyaloperonospora</taxon>
    </lineage>
</organism>
<keyword evidence="2 7" id="KW-0547">Nucleotide-binding</keyword>
<evidence type="ECO:0000313" key="11">
    <source>
        <dbReference type="EMBL" id="CAI5742736.1"/>
    </source>
</evidence>
<feature type="compositionally biased region" description="Basic and acidic residues" evidence="9">
    <location>
        <begin position="574"/>
        <end position="586"/>
    </location>
</feature>
<evidence type="ECO:0000256" key="5">
    <source>
        <dbReference type="ARBA" id="ARBA00023175"/>
    </source>
</evidence>
<feature type="coiled-coil region" evidence="8">
    <location>
        <begin position="778"/>
        <end position="833"/>
    </location>
</feature>
<evidence type="ECO:0000256" key="3">
    <source>
        <dbReference type="ARBA" id="ARBA00022840"/>
    </source>
</evidence>
<dbReference type="EMBL" id="CANTFL010001475">
    <property type="protein sequence ID" value="CAI5742736.1"/>
    <property type="molecule type" value="Genomic_DNA"/>
</dbReference>
<dbReference type="Gene3D" id="3.40.850.10">
    <property type="entry name" value="Kinesin motor domain"/>
    <property type="match status" value="1"/>
</dbReference>
<keyword evidence="4 8" id="KW-0175">Coiled coil</keyword>
<accession>A0AAV0V0L8</accession>
<dbReference type="GO" id="GO:0008017">
    <property type="term" value="F:microtubule binding"/>
    <property type="evidence" value="ECO:0007669"/>
    <property type="project" value="InterPro"/>
</dbReference>
<dbReference type="FunFam" id="3.40.850.10:FF:000257">
    <property type="entry name" value="Kinesin-like protein"/>
    <property type="match status" value="1"/>
</dbReference>
<evidence type="ECO:0000256" key="1">
    <source>
        <dbReference type="ARBA" id="ARBA00022701"/>
    </source>
</evidence>
<feature type="region of interest" description="Disordered" evidence="9">
    <location>
        <begin position="647"/>
        <end position="680"/>
    </location>
</feature>
<keyword evidence="5 7" id="KW-0505">Motor protein</keyword>
<evidence type="ECO:0000256" key="4">
    <source>
        <dbReference type="ARBA" id="ARBA00023054"/>
    </source>
</evidence>
<dbReference type="InterPro" id="IPR036961">
    <property type="entry name" value="Kinesin_motor_dom_sf"/>
</dbReference>
<evidence type="ECO:0000256" key="7">
    <source>
        <dbReference type="PROSITE-ProRule" id="PRU00283"/>
    </source>
</evidence>
<sequence>MPRSMQLNNVRERSITAASSFVLPTDASAPSDKNIRVLLRIRPSPGKDTRKCIDVAPDQRGVTLAPASQQEKRFGFDRVFTEDCGQDDIFQDAGRAAVENTIGGYNGSIFAYGQTGSGKTFTMLGGATADVQSLRLSSLRGLTPRIVDYLFQRLAALSRERNGAFHRGEEMECALQYKLACSYLEIYNEKVFDLLEPSGSVAAQQPKSLREDRTKEVYVDQLREISVGSEEEALTLLQLGSQNRHISSTDMNRESSRSHAVFSIKLVLEERTSAGAKRTRRSCLHLVDLAGSEKQRQTRVHGKRLKEAAQINKSLSALGNVIMALVDVSNGQKRHVHYRDSKLTFLLRDALGGNAITSIVATVSPEEKYFTETLSTLKFAQRAKFIKNNAVQNEDDDSLVPVLKQQIEKLVEEIAFLRSSIGNSDSRPEAKAAVSDSGKDGLVMTSKASVEQLDARDQEMKKKQNRWEPALDIMQKLLCASGAIGPADVTEETAGEPQNQERDVVEARCDRLEMLLYRMICRFEEYKEVAFDPDRYRFSRHASRSKPNRLPGSRMSMLPAPKRYGSAAVRHHHRDDQEHSADHDENAASLAAAEKRERNLHKKVQDQQDRIEELLRRSQEAEAENDLIRHELCELLEWKAFVEGERRRVSDVGPTEPQQDGETDKPAIPASGPSTLPSEETQNMQEMLNAYRSLFDEVTELMYTKKPILCSPASPKSSSSVVTENSTCYASGDEDDVGDDCVSMDGFDTSEDGDRGVSDIYRETRRVNALSSRLGRKFDLYQDTIQRLEKELQTVQDDLETSSAATKFAEFQLEQLRTLAADEEVKQNQAEHE</sequence>
<evidence type="ECO:0000313" key="12">
    <source>
        <dbReference type="Proteomes" id="UP001162031"/>
    </source>
</evidence>
<keyword evidence="3 7" id="KW-0067">ATP-binding</keyword>
<dbReference type="InterPro" id="IPR044986">
    <property type="entry name" value="KIF15/KIN-12"/>
</dbReference>
<dbReference type="SMART" id="SM00129">
    <property type="entry name" value="KISc"/>
    <property type="match status" value="1"/>
</dbReference>
<evidence type="ECO:0000259" key="10">
    <source>
        <dbReference type="PROSITE" id="PS50067"/>
    </source>
</evidence>
<dbReference type="InterPro" id="IPR001752">
    <property type="entry name" value="Kinesin_motor_dom"/>
</dbReference>
<evidence type="ECO:0000256" key="6">
    <source>
        <dbReference type="ARBA" id="ARBA00034488"/>
    </source>
</evidence>
<proteinExistence type="inferred from homology"/>
<dbReference type="InterPro" id="IPR027417">
    <property type="entry name" value="P-loop_NTPase"/>
</dbReference>
<evidence type="ECO:0000256" key="8">
    <source>
        <dbReference type="SAM" id="Coils"/>
    </source>
</evidence>
<feature type="coiled-coil region" evidence="8">
    <location>
        <begin position="590"/>
        <end position="631"/>
    </location>
</feature>
<dbReference type="Proteomes" id="UP001162031">
    <property type="component" value="Unassembled WGS sequence"/>
</dbReference>
<gene>
    <name evidence="11" type="ORF">HBR001_LOCUS9132</name>
</gene>
<dbReference type="GO" id="GO:0005874">
    <property type="term" value="C:microtubule"/>
    <property type="evidence" value="ECO:0007669"/>
    <property type="project" value="UniProtKB-KW"/>
</dbReference>
<comment type="similarity">
    <text evidence="6">Belongs to the TRAFAC class myosin-kinesin ATPase superfamily. Kinesin family. KIN-12 subfamily.</text>
</comment>
<dbReference type="GO" id="GO:0005524">
    <property type="term" value="F:ATP binding"/>
    <property type="evidence" value="ECO:0007669"/>
    <property type="project" value="UniProtKB-UniRule"/>
</dbReference>
<evidence type="ECO:0000256" key="2">
    <source>
        <dbReference type="ARBA" id="ARBA00022741"/>
    </source>
</evidence>
<evidence type="ECO:0000256" key="9">
    <source>
        <dbReference type="SAM" id="MobiDB-lite"/>
    </source>
</evidence>
<dbReference type="PANTHER" id="PTHR37739:SF8">
    <property type="entry name" value="KINESIN-LIKE PROTEIN KIN-12D"/>
    <property type="match status" value="1"/>
</dbReference>
<dbReference type="GO" id="GO:0007018">
    <property type="term" value="P:microtubule-based movement"/>
    <property type="evidence" value="ECO:0007669"/>
    <property type="project" value="InterPro"/>
</dbReference>
<dbReference type="Pfam" id="PF00225">
    <property type="entry name" value="Kinesin"/>
    <property type="match status" value="1"/>
</dbReference>